<organism evidence="5 6">
    <name type="scientific">Lichtheimia corymbifera JMRC:FSU:9682</name>
    <dbReference type="NCBI Taxonomy" id="1263082"/>
    <lineage>
        <taxon>Eukaryota</taxon>
        <taxon>Fungi</taxon>
        <taxon>Fungi incertae sedis</taxon>
        <taxon>Mucoromycota</taxon>
        <taxon>Mucoromycotina</taxon>
        <taxon>Mucoromycetes</taxon>
        <taxon>Mucorales</taxon>
        <taxon>Lichtheimiaceae</taxon>
        <taxon>Lichtheimia</taxon>
    </lineage>
</organism>
<feature type="domain" description="RRM" evidence="4">
    <location>
        <begin position="220"/>
        <end position="298"/>
    </location>
</feature>
<dbReference type="CDD" id="cd00590">
    <property type="entry name" value="RRM_SF"/>
    <property type="match status" value="1"/>
</dbReference>
<feature type="region of interest" description="Disordered" evidence="3">
    <location>
        <begin position="301"/>
        <end position="408"/>
    </location>
</feature>
<dbReference type="Proteomes" id="UP000027586">
    <property type="component" value="Unassembled WGS sequence"/>
</dbReference>
<feature type="compositionally biased region" description="Basic and acidic residues" evidence="3">
    <location>
        <begin position="180"/>
        <end position="191"/>
    </location>
</feature>
<feature type="domain" description="RRM" evidence="4">
    <location>
        <begin position="106"/>
        <end position="183"/>
    </location>
</feature>
<evidence type="ECO:0000256" key="3">
    <source>
        <dbReference type="SAM" id="MobiDB-lite"/>
    </source>
</evidence>
<dbReference type="InterPro" id="IPR000504">
    <property type="entry name" value="RRM_dom"/>
</dbReference>
<dbReference type="STRING" id="1263082.A0A068S6B2"/>
<dbReference type="InterPro" id="IPR035979">
    <property type="entry name" value="RBD_domain_sf"/>
</dbReference>
<dbReference type="Pfam" id="PF00076">
    <property type="entry name" value="RRM_1"/>
    <property type="match status" value="2"/>
</dbReference>
<gene>
    <name evidence="5" type="ORF">LCOR_08312.1</name>
</gene>
<dbReference type="EMBL" id="CBTN010000045">
    <property type="protein sequence ID" value="CDH57362.1"/>
    <property type="molecule type" value="Genomic_DNA"/>
</dbReference>
<dbReference type="SMART" id="SM00360">
    <property type="entry name" value="RRM"/>
    <property type="match status" value="2"/>
</dbReference>
<reference evidence="5" key="1">
    <citation type="submission" date="2013-08" db="EMBL/GenBank/DDBJ databases">
        <title>Gene expansion shapes genome architecture in the human pathogen Lichtheimia corymbifera: an evolutionary genomics analysis in the ancient terrestrial Mucorales (Mucoromycotina).</title>
        <authorList>
            <person name="Schwartze V.U."/>
            <person name="Winter S."/>
            <person name="Shelest E."/>
            <person name="Marcet-Houben M."/>
            <person name="Horn F."/>
            <person name="Wehner S."/>
            <person name="Hoffmann K."/>
            <person name="Riege K."/>
            <person name="Sammeth M."/>
            <person name="Nowrousian M."/>
            <person name="Valiante V."/>
            <person name="Linde J."/>
            <person name="Jacobsen I.D."/>
            <person name="Marz M."/>
            <person name="Brakhage A.A."/>
            <person name="Gabaldon T."/>
            <person name="Bocker S."/>
            <person name="Voigt K."/>
        </authorList>
    </citation>
    <scope>NUCLEOTIDE SEQUENCE [LARGE SCALE GENOMIC DNA]</scope>
    <source>
        <strain evidence="5">FSU 9682</strain>
    </source>
</reference>
<dbReference type="VEuPathDB" id="FungiDB:LCOR_08312.1"/>
<dbReference type="GO" id="GO:0003723">
    <property type="term" value="F:RNA binding"/>
    <property type="evidence" value="ECO:0007669"/>
    <property type="project" value="UniProtKB-UniRule"/>
</dbReference>
<dbReference type="PANTHER" id="PTHR23236:SF95">
    <property type="entry name" value="NUCLEOLAR PROTEIN 13"/>
    <property type="match status" value="1"/>
</dbReference>
<evidence type="ECO:0000259" key="4">
    <source>
        <dbReference type="PROSITE" id="PS50102"/>
    </source>
</evidence>
<keyword evidence="1 2" id="KW-0694">RNA-binding</keyword>
<proteinExistence type="predicted"/>
<dbReference type="AlphaFoldDB" id="A0A068S6B2"/>
<feature type="compositionally biased region" description="Basic and acidic residues" evidence="3">
    <location>
        <begin position="38"/>
        <end position="51"/>
    </location>
</feature>
<feature type="compositionally biased region" description="Basic and acidic residues" evidence="3">
    <location>
        <begin position="351"/>
        <end position="368"/>
    </location>
</feature>
<feature type="compositionally biased region" description="Basic and acidic residues" evidence="3">
    <location>
        <begin position="80"/>
        <end position="91"/>
    </location>
</feature>
<protein>
    <submittedName>
        <fullName evidence="5">Rna-binding nucleolar</fullName>
    </submittedName>
</protein>
<dbReference type="InterPro" id="IPR012677">
    <property type="entry name" value="Nucleotide-bd_a/b_plait_sf"/>
</dbReference>
<feature type="region of interest" description="Disordered" evidence="3">
    <location>
        <begin position="180"/>
        <end position="219"/>
    </location>
</feature>
<comment type="caution">
    <text evidence="5">The sequence shown here is derived from an EMBL/GenBank/DDBJ whole genome shotgun (WGS) entry which is preliminary data.</text>
</comment>
<feature type="compositionally biased region" description="Basic residues" evidence="3">
    <location>
        <begin position="52"/>
        <end position="69"/>
    </location>
</feature>
<feature type="region of interest" description="Disordered" evidence="3">
    <location>
        <begin position="1"/>
        <end position="103"/>
    </location>
</feature>
<dbReference type="OrthoDB" id="439808at2759"/>
<accession>A0A068S6B2</accession>
<dbReference type="SUPFAM" id="SSF54928">
    <property type="entry name" value="RNA-binding domain, RBD"/>
    <property type="match status" value="2"/>
</dbReference>
<evidence type="ECO:0000313" key="5">
    <source>
        <dbReference type="EMBL" id="CDH57362.1"/>
    </source>
</evidence>
<keyword evidence="6" id="KW-1185">Reference proteome</keyword>
<evidence type="ECO:0000256" key="1">
    <source>
        <dbReference type="ARBA" id="ARBA00022884"/>
    </source>
</evidence>
<dbReference type="Gene3D" id="3.30.70.330">
    <property type="match status" value="2"/>
</dbReference>
<feature type="compositionally biased region" description="Low complexity" evidence="3">
    <location>
        <begin position="315"/>
        <end position="325"/>
    </location>
</feature>
<evidence type="ECO:0000256" key="2">
    <source>
        <dbReference type="PROSITE-ProRule" id="PRU00176"/>
    </source>
</evidence>
<evidence type="ECO:0000313" key="6">
    <source>
        <dbReference type="Proteomes" id="UP000027586"/>
    </source>
</evidence>
<dbReference type="PANTHER" id="PTHR23236">
    <property type="entry name" value="EUKARYOTIC TRANSLATION INITIATION FACTOR 4B/4H"/>
    <property type="match status" value="1"/>
</dbReference>
<name>A0A068S6B2_9FUNG</name>
<sequence>MDNQNDDSFDLNATFSAVPLNEDTVKKDSKVKKRAEKRAKLDRDTQREINREKRKAKKELKEKNKKRKRGEIPISDDEETTAKDGEDKKQDDDEDEEQQTKKKKEFGVWVGNFSFNTSPEDIRKYFRRCGTVVRLVCPQGSGGKKNKGFAYVFFVKRREAEKALELNEYPLDGRPLLIKPADDFNKQEGSKPKPIQSDTTSNSSTTKPVKGAQQKNPPCPTLFLGNLPFTATAEMIQAQFESLGHIRKVRVATFEDSGKCKGFGYIDFGDLDTAVRAIRAPDKHVLDGRKIRVEYASEEAYNRGRPRKVKEREAAAAAAAAAAAEGGEEEGSNDVSQEDQGENQEGGQQQEYEHRGKRRGYDHGDGPREKRRKSNKDGGRTKPGKALSEAQRQRPTVQEFKGTKIVFD</sequence>
<feature type="compositionally biased region" description="Acidic residues" evidence="3">
    <location>
        <begin position="326"/>
        <end position="342"/>
    </location>
</feature>
<feature type="compositionally biased region" description="Polar residues" evidence="3">
    <location>
        <begin position="196"/>
        <end position="207"/>
    </location>
</feature>
<dbReference type="PROSITE" id="PS50102">
    <property type="entry name" value="RRM"/>
    <property type="match status" value="2"/>
</dbReference>
<dbReference type="GO" id="GO:0005730">
    <property type="term" value="C:nucleolus"/>
    <property type="evidence" value="ECO:0007669"/>
    <property type="project" value="TreeGrafter"/>
</dbReference>